<gene>
    <name evidence="1" type="ORF">POM88_052724</name>
</gene>
<evidence type="ECO:0000313" key="2">
    <source>
        <dbReference type="Proteomes" id="UP001237642"/>
    </source>
</evidence>
<proteinExistence type="predicted"/>
<reference evidence="1" key="2">
    <citation type="submission" date="2023-05" db="EMBL/GenBank/DDBJ databases">
        <authorList>
            <person name="Schelkunov M.I."/>
        </authorList>
    </citation>
    <scope>NUCLEOTIDE SEQUENCE</scope>
    <source>
        <strain evidence="1">Hsosn_3</strain>
        <tissue evidence="1">Leaf</tissue>
    </source>
</reference>
<protein>
    <submittedName>
        <fullName evidence="1">Uncharacterized protein</fullName>
    </submittedName>
</protein>
<organism evidence="1 2">
    <name type="scientific">Heracleum sosnowskyi</name>
    <dbReference type="NCBI Taxonomy" id="360622"/>
    <lineage>
        <taxon>Eukaryota</taxon>
        <taxon>Viridiplantae</taxon>
        <taxon>Streptophyta</taxon>
        <taxon>Embryophyta</taxon>
        <taxon>Tracheophyta</taxon>
        <taxon>Spermatophyta</taxon>
        <taxon>Magnoliopsida</taxon>
        <taxon>eudicotyledons</taxon>
        <taxon>Gunneridae</taxon>
        <taxon>Pentapetalae</taxon>
        <taxon>asterids</taxon>
        <taxon>campanulids</taxon>
        <taxon>Apiales</taxon>
        <taxon>Apiaceae</taxon>
        <taxon>Apioideae</taxon>
        <taxon>apioid superclade</taxon>
        <taxon>Tordylieae</taxon>
        <taxon>Tordyliinae</taxon>
        <taxon>Heracleum</taxon>
    </lineage>
</organism>
<keyword evidence="2" id="KW-1185">Reference proteome</keyword>
<dbReference type="EMBL" id="JAUIZM010000014">
    <property type="protein sequence ID" value="KAK1352886.1"/>
    <property type="molecule type" value="Genomic_DNA"/>
</dbReference>
<accession>A0AAD8GRT2</accession>
<dbReference type="AlphaFoldDB" id="A0AAD8GRT2"/>
<sequence>MLEIAQEMDGIEELLDQTEMSRVERILNQTDEVKALRRAARQEYLRNRIPKKLEILRDGPEGDKQYRINGVKKMTPQELSQHIENKKKQLYLKYDTDPTHWTARSGCETVIDKSKAIKTFLKQAFEFYFLPPRSSCNCHAKGPDAPIAVKANVARGQLYDKVEGKQFSMDDAGSFVFYSPYNKLVQEFS</sequence>
<reference evidence="1" key="1">
    <citation type="submission" date="2023-02" db="EMBL/GenBank/DDBJ databases">
        <title>Genome of toxic invasive species Heracleum sosnowskyi carries increased number of genes despite the absence of recent whole-genome duplications.</title>
        <authorList>
            <person name="Schelkunov M."/>
            <person name="Shtratnikova V."/>
            <person name="Makarenko M."/>
            <person name="Klepikova A."/>
            <person name="Omelchenko D."/>
            <person name="Novikova G."/>
            <person name="Obukhova E."/>
            <person name="Bogdanov V."/>
            <person name="Penin A."/>
            <person name="Logacheva M."/>
        </authorList>
    </citation>
    <scope>NUCLEOTIDE SEQUENCE</scope>
    <source>
        <strain evidence="1">Hsosn_3</strain>
        <tissue evidence="1">Leaf</tissue>
    </source>
</reference>
<comment type="caution">
    <text evidence="1">The sequence shown here is derived from an EMBL/GenBank/DDBJ whole genome shotgun (WGS) entry which is preliminary data.</text>
</comment>
<evidence type="ECO:0000313" key="1">
    <source>
        <dbReference type="EMBL" id="KAK1352886.1"/>
    </source>
</evidence>
<dbReference type="Proteomes" id="UP001237642">
    <property type="component" value="Unassembled WGS sequence"/>
</dbReference>
<name>A0AAD8GRT2_9APIA</name>